<feature type="domain" description="Transposase DDE" evidence="1">
    <location>
        <begin position="98"/>
        <end position="153"/>
    </location>
</feature>
<evidence type="ECO:0000313" key="3">
    <source>
        <dbReference type="Proteomes" id="UP000076962"/>
    </source>
</evidence>
<evidence type="ECO:0000313" key="2">
    <source>
        <dbReference type="EMBL" id="OAD24123.1"/>
    </source>
</evidence>
<dbReference type="Pfam" id="PF13612">
    <property type="entry name" value="DDE_Tnp_1_3"/>
    <property type="match status" value="1"/>
</dbReference>
<evidence type="ECO:0000259" key="1">
    <source>
        <dbReference type="Pfam" id="PF13612"/>
    </source>
</evidence>
<dbReference type="Proteomes" id="UP000076962">
    <property type="component" value="Unassembled WGS sequence"/>
</dbReference>
<gene>
    <name evidence="2" type="ORF">THIOM_000028</name>
</gene>
<dbReference type="AlphaFoldDB" id="A0A176S7R5"/>
<dbReference type="EMBL" id="LUTY01000004">
    <property type="protein sequence ID" value="OAD24123.1"/>
    <property type="molecule type" value="Genomic_DNA"/>
</dbReference>
<protein>
    <submittedName>
        <fullName evidence="2">Transposase, IS4 family protein</fullName>
    </submittedName>
</protein>
<reference evidence="2 3" key="1">
    <citation type="submission" date="2016-05" db="EMBL/GenBank/DDBJ databases">
        <title>Single-cell genome of chain-forming Candidatus Thiomargarita nelsonii and comparison to other large sulfur-oxidizing bacteria.</title>
        <authorList>
            <person name="Winkel M."/>
            <person name="Salman V."/>
            <person name="Woyke T."/>
            <person name="Schulz-Vogt H."/>
            <person name="Richter M."/>
            <person name="Flood B."/>
            <person name="Bailey J."/>
            <person name="Amann R."/>
            <person name="Mussmann M."/>
        </authorList>
    </citation>
    <scope>NUCLEOTIDE SEQUENCE [LARGE SCALE GENOMIC DNA]</scope>
    <source>
        <strain evidence="2 3">THI036</strain>
    </source>
</reference>
<comment type="caution">
    <text evidence="2">The sequence shown here is derived from an EMBL/GenBank/DDBJ whole genome shotgun (WGS) entry which is preliminary data.</text>
</comment>
<keyword evidence="3" id="KW-1185">Reference proteome</keyword>
<sequence length="165" mass="18925">MKDDLTENSENEFKKSFPEATAARPTWPSKRLLSEVMTILVMYHHMTGFRNFKTFYKLYICSNYGKSLFPNVVSYSRFVELIPLALIPLVKFSQNRTGQNTGIAFVDSTKIVVFHNKRINSNKVFRGLAARGKSTMGWFDGFKLHLIINEIGEYSRQGDTWKPGG</sequence>
<proteinExistence type="predicted"/>
<organism evidence="2 3">
    <name type="scientific">Candidatus Thiomargarita nelsonii</name>
    <dbReference type="NCBI Taxonomy" id="1003181"/>
    <lineage>
        <taxon>Bacteria</taxon>
        <taxon>Pseudomonadati</taxon>
        <taxon>Pseudomonadota</taxon>
        <taxon>Gammaproteobacteria</taxon>
        <taxon>Thiotrichales</taxon>
        <taxon>Thiotrichaceae</taxon>
        <taxon>Thiomargarita</taxon>
    </lineage>
</organism>
<accession>A0A176S7R5</accession>
<name>A0A176S7R5_9GAMM</name>
<dbReference type="InterPro" id="IPR025668">
    <property type="entry name" value="Tnp_DDE_dom"/>
</dbReference>